<protein>
    <submittedName>
        <fullName evidence="5">Acetyltransferase (GNAT) family protein</fullName>
    </submittedName>
</protein>
<dbReference type="PANTHER" id="PTHR43792:SF8">
    <property type="entry name" value="[RIBOSOMAL PROTEIN US5]-ALANINE N-ACETYLTRANSFERASE"/>
    <property type="match status" value="1"/>
</dbReference>
<dbReference type="Gene3D" id="3.40.630.30">
    <property type="match status" value="1"/>
</dbReference>
<gene>
    <name evidence="5" type="ORF">EV215_0216</name>
</gene>
<dbReference type="AlphaFoldDB" id="A0AA46E0D2"/>
<evidence type="ECO:0000256" key="2">
    <source>
        <dbReference type="ARBA" id="ARBA00023315"/>
    </source>
</evidence>
<dbReference type="InterPro" id="IPR016181">
    <property type="entry name" value="Acyl_CoA_acyltransferase"/>
</dbReference>
<dbReference type="GO" id="GO:0005737">
    <property type="term" value="C:cytoplasm"/>
    <property type="evidence" value="ECO:0007669"/>
    <property type="project" value="TreeGrafter"/>
</dbReference>
<evidence type="ECO:0000313" key="6">
    <source>
        <dbReference type="Proteomes" id="UP000294678"/>
    </source>
</evidence>
<dbReference type="SUPFAM" id="SSF55729">
    <property type="entry name" value="Acyl-CoA N-acyltransferases (Nat)"/>
    <property type="match status" value="1"/>
</dbReference>
<dbReference type="InterPro" id="IPR051531">
    <property type="entry name" value="N-acetyltransferase"/>
</dbReference>
<dbReference type="PANTHER" id="PTHR43792">
    <property type="entry name" value="GNAT FAMILY, PUTATIVE (AFU_ORTHOLOGUE AFUA_3G00765)-RELATED-RELATED"/>
    <property type="match status" value="1"/>
</dbReference>
<dbReference type="EMBL" id="SOBG01000001">
    <property type="protein sequence ID" value="TDT72411.1"/>
    <property type="molecule type" value="Genomic_DNA"/>
</dbReference>
<comment type="similarity">
    <text evidence="3">Belongs to the acetyltransferase family. RimJ subfamily.</text>
</comment>
<evidence type="ECO:0000313" key="5">
    <source>
        <dbReference type="EMBL" id="TDT72411.1"/>
    </source>
</evidence>
<keyword evidence="6" id="KW-1185">Reference proteome</keyword>
<dbReference type="GO" id="GO:0008999">
    <property type="term" value="F:protein-N-terminal-alanine acetyltransferase activity"/>
    <property type="evidence" value="ECO:0007669"/>
    <property type="project" value="TreeGrafter"/>
</dbReference>
<reference evidence="5 6" key="1">
    <citation type="submission" date="2019-03" db="EMBL/GenBank/DDBJ databases">
        <title>Genomic Encyclopedia of Type Strains, Phase IV (KMG-IV): sequencing the most valuable type-strain genomes for metagenomic binning, comparative biology and taxonomic classification.</title>
        <authorList>
            <person name="Goeker M."/>
        </authorList>
    </citation>
    <scope>NUCLEOTIDE SEQUENCE [LARGE SCALE GENOMIC DNA]</scope>
    <source>
        <strain evidence="5 6">DSM 100055</strain>
    </source>
</reference>
<evidence type="ECO:0000259" key="4">
    <source>
        <dbReference type="PROSITE" id="PS51186"/>
    </source>
</evidence>
<dbReference type="PROSITE" id="PS51186">
    <property type="entry name" value="GNAT"/>
    <property type="match status" value="1"/>
</dbReference>
<dbReference type="Pfam" id="PF13302">
    <property type="entry name" value="Acetyltransf_3"/>
    <property type="match status" value="1"/>
</dbReference>
<evidence type="ECO:0000256" key="3">
    <source>
        <dbReference type="ARBA" id="ARBA00038502"/>
    </source>
</evidence>
<dbReference type="Proteomes" id="UP000294678">
    <property type="component" value="Unassembled WGS sequence"/>
</dbReference>
<feature type="domain" description="N-acetyltransferase" evidence="4">
    <location>
        <begin position="1"/>
        <end position="68"/>
    </location>
</feature>
<accession>A0AA46E0D2</accession>
<keyword evidence="1" id="KW-0808">Transferase</keyword>
<sequence>MSEAVNEIIKFAFDNLNLHRIEANVLPRNKASMKVLEKNGFILEGYSKDYLKIDDEWKDHIHMVKLNKKL</sequence>
<proteinExistence type="inferred from homology"/>
<comment type="caution">
    <text evidence="5">The sequence shown here is derived from an EMBL/GenBank/DDBJ whole genome shotgun (WGS) entry which is preliminary data.</text>
</comment>
<name>A0AA46E0D2_9FUSO</name>
<keyword evidence="2" id="KW-0012">Acyltransferase</keyword>
<evidence type="ECO:0000256" key="1">
    <source>
        <dbReference type="ARBA" id="ARBA00022679"/>
    </source>
</evidence>
<dbReference type="InterPro" id="IPR000182">
    <property type="entry name" value="GNAT_dom"/>
</dbReference>
<organism evidence="5 6">
    <name type="scientific">Hypnocyclicus thermotrophus</name>
    <dbReference type="NCBI Taxonomy" id="1627895"/>
    <lineage>
        <taxon>Bacteria</taxon>
        <taxon>Fusobacteriati</taxon>
        <taxon>Fusobacteriota</taxon>
        <taxon>Fusobacteriia</taxon>
        <taxon>Fusobacteriales</taxon>
        <taxon>Fusobacteriaceae</taxon>
        <taxon>Hypnocyclicus</taxon>
    </lineage>
</organism>